<protein>
    <submittedName>
        <fullName evidence="2">Uncharacterized protein</fullName>
    </submittedName>
</protein>
<feature type="region of interest" description="Disordered" evidence="1">
    <location>
        <begin position="1"/>
        <end position="21"/>
    </location>
</feature>
<evidence type="ECO:0000313" key="2">
    <source>
        <dbReference type="EMBL" id="CAK8697292.1"/>
    </source>
</evidence>
<dbReference type="Proteomes" id="UP001642483">
    <property type="component" value="Unassembled WGS sequence"/>
</dbReference>
<accession>A0ABP0H097</accession>
<gene>
    <name evidence="2" type="ORF">CVLEPA_LOCUS30548</name>
</gene>
<dbReference type="EMBL" id="CAWYQH010000163">
    <property type="protein sequence ID" value="CAK8697292.1"/>
    <property type="molecule type" value="Genomic_DNA"/>
</dbReference>
<proteinExistence type="predicted"/>
<feature type="compositionally biased region" description="Polar residues" evidence="1">
    <location>
        <begin position="1"/>
        <end position="10"/>
    </location>
</feature>
<feature type="region of interest" description="Disordered" evidence="1">
    <location>
        <begin position="54"/>
        <end position="96"/>
    </location>
</feature>
<evidence type="ECO:0000313" key="3">
    <source>
        <dbReference type="Proteomes" id="UP001642483"/>
    </source>
</evidence>
<organism evidence="2 3">
    <name type="scientific">Clavelina lepadiformis</name>
    <name type="common">Light-bulb sea squirt</name>
    <name type="synonym">Ascidia lepadiformis</name>
    <dbReference type="NCBI Taxonomy" id="159417"/>
    <lineage>
        <taxon>Eukaryota</taxon>
        <taxon>Metazoa</taxon>
        <taxon>Chordata</taxon>
        <taxon>Tunicata</taxon>
        <taxon>Ascidiacea</taxon>
        <taxon>Aplousobranchia</taxon>
        <taxon>Clavelinidae</taxon>
        <taxon>Clavelina</taxon>
    </lineage>
</organism>
<feature type="compositionally biased region" description="Basic and acidic residues" evidence="1">
    <location>
        <begin position="81"/>
        <end position="92"/>
    </location>
</feature>
<evidence type="ECO:0000256" key="1">
    <source>
        <dbReference type="SAM" id="MobiDB-lite"/>
    </source>
</evidence>
<feature type="compositionally biased region" description="Basic and acidic residues" evidence="1">
    <location>
        <begin position="11"/>
        <end position="21"/>
    </location>
</feature>
<name>A0ABP0H097_CLALP</name>
<comment type="caution">
    <text evidence="2">The sequence shown here is derived from an EMBL/GenBank/DDBJ whole genome shotgun (WGS) entry which is preliminary data.</text>
</comment>
<keyword evidence="3" id="KW-1185">Reference proteome</keyword>
<reference evidence="2 3" key="1">
    <citation type="submission" date="2024-02" db="EMBL/GenBank/DDBJ databases">
        <authorList>
            <person name="Daric V."/>
            <person name="Darras S."/>
        </authorList>
    </citation>
    <scope>NUCLEOTIDE SEQUENCE [LARGE SCALE GENOMIC DNA]</scope>
</reference>
<sequence length="125" mass="14681">MRVVSSSDSSNFDHTRRKEESCLPERNLVQARYYSRKDRSKAICRLQFAFKKENPKRRRSINSNNNNTFMRLRSPSSTRATGRETKKRDPASRRKKPVCWLPMRTPYCTRCGGSIEKESGLFTTR</sequence>